<evidence type="ECO:0000313" key="7">
    <source>
        <dbReference type="EMBL" id="MTT74664.1"/>
    </source>
</evidence>
<protein>
    <recommendedName>
        <fullName evidence="6">Peptidoglycan glycosyltransferase RodA</fullName>
        <shortName evidence="6">PGT</shortName>
        <ecNumber evidence="6">2.4.99.28</ecNumber>
    </recommendedName>
    <alternativeName>
        <fullName evidence="6">Cell elongation protein RodA</fullName>
    </alternativeName>
    <alternativeName>
        <fullName evidence="6">Cell wall polymerase</fullName>
    </alternativeName>
    <alternativeName>
        <fullName evidence="6">Peptidoglycan polymerase</fullName>
        <shortName evidence="6">PG polymerase</shortName>
    </alternativeName>
</protein>
<keyword evidence="9" id="KW-1185">Reference proteome</keyword>
<name>A0A7X2XDB3_9FIRM</name>
<dbReference type="UniPathway" id="UPA00219"/>
<evidence type="ECO:0000313" key="9">
    <source>
        <dbReference type="Proteomes" id="UP000443070"/>
    </source>
</evidence>
<accession>A0A7X2XDB3</accession>
<dbReference type="GO" id="GO:0071555">
    <property type="term" value="P:cell wall organization"/>
    <property type="evidence" value="ECO:0007669"/>
    <property type="project" value="UniProtKB-KW"/>
</dbReference>
<keyword evidence="6" id="KW-1003">Cell membrane</keyword>
<feature type="transmembrane region" description="Helical" evidence="6">
    <location>
        <begin position="338"/>
        <end position="359"/>
    </location>
</feature>
<dbReference type="GO" id="GO:0008955">
    <property type="term" value="F:peptidoglycan glycosyltransferase activity"/>
    <property type="evidence" value="ECO:0007669"/>
    <property type="project" value="UniProtKB-UniRule"/>
</dbReference>
<dbReference type="EMBL" id="WNBW01000001">
    <property type="protein sequence ID" value="MTU02795.1"/>
    <property type="molecule type" value="Genomic_DNA"/>
</dbReference>
<dbReference type="OrthoDB" id="9768187at2"/>
<dbReference type="GO" id="GO:0008360">
    <property type="term" value="P:regulation of cell shape"/>
    <property type="evidence" value="ECO:0007669"/>
    <property type="project" value="UniProtKB-KW"/>
</dbReference>
<sequence>MQQNRYFRNLDWWLVIAIFGLVGIGICLIASATHSFAVTTGKAWHVERQSLFLAIDLALVIFSLRFDYRLLKDIATPLYVFNIILLLAVMFLGHSQLGAQRWIQIGPLSIQPSEFSKAIMIVCLAAFLNKRLETLDSFTDYLPALAYAFVPFILVMKQPDLGTSLVFMAILLGMLLISGFKVRWLMYMSGALIALMPALWHILKEYQKNRIRVFLDPELDPFGAGYHVIQSKIAIGSGLLTGKGWFLGTQSQLNFLPENHTDFIFAVAGEEFGFIGIFIILLLYLIVIWRGLTIALNAEDDFGTLLAVGITFMFMFHVLVNIGMTAGIMPVTGVPLPFMSYGVSSLTTNMLLAGLLLNINMRRQQLQF</sequence>
<feature type="transmembrane region" description="Helical" evidence="6">
    <location>
        <begin position="161"/>
        <end position="177"/>
    </location>
</feature>
<evidence type="ECO:0000256" key="4">
    <source>
        <dbReference type="ARBA" id="ARBA00022989"/>
    </source>
</evidence>
<dbReference type="InterPro" id="IPR001182">
    <property type="entry name" value="FtsW/RodA"/>
</dbReference>
<evidence type="ECO:0000256" key="1">
    <source>
        <dbReference type="ARBA" id="ARBA00004141"/>
    </source>
</evidence>
<evidence type="ECO:0000256" key="3">
    <source>
        <dbReference type="ARBA" id="ARBA00022960"/>
    </source>
</evidence>
<reference evidence="9 10" key="1">
    <citation type="journal article" date="2019" name="Nat. Med.">
        <title>A library of human gut bacterial isolates paired with longitudinal multiomics data enables mechanistic microbiome research.</title>
        <authorList>
            <person name="Poyet M."/>
            <person name="Groussin M."/>
            <person name="Gibbons S.M."/>
            <person name="Avila-Pacheco J."/>
            <person name="Jiang X."/>
            <person name="Kearney S.M."/>
            <person name="Perrotta A.R."/>
            <person name="Berdy B."/>
            <person name="Zhao S."/>
            <person name="Lieberman T.D."/>
            <person name="Swanson P.K."/>
            <person name="Smith M."/>
            <person name="Roesemann S."/>
            <person name="Alexander J.E."/>
            <person name="Rich S.A."/>
            <person name="Livny J."/>
            <person name="Vlamakis H."/>
            <person name="Clish C."/>
            <person name="Bullock K."/>
            <person name="Deik A."/>
            <person name="Scott J."/>
            <person name="Pierce K.A."/>
            <person name="Xavier R.J."/>
            <person name="Alm E.J."/>
        </authorList>
    </citation>
    <scope>NUCLEOTIDE SEQUENCE [LARGE SCALE GENOMIC DNA]</scope>
    <source>
        <strain evidence="7 10">BIOML-A13</strain>
        <strain evidence="8 9">BIOML-A3</strain>
    </source>
</reference>
<keyword evidence="2 6" id="KW-0812">Transmembrane</keyword>
<feature type="transmembrane region" description="Helical" evidence="6">
    <location>
        <begin position="272"/>
        <end position="292"/>
    </location>
</feature>
<dbReference type="EMBL" id="WNBM01000001">
    <property type="protein sequence ID" value="MTT74664.1"/>
    <property type="molecule type" value="Genomic_DNA"/>
</dbReference>
<feature type="transmembrane region" description="Helical" evidence="6">
    <location>
        <begin position="74"/>
        <end position="93"/>
    </location>
</feature>
<keyword evidence="5 6" id="KW-0472">Membrane</keyword>
<comment type="caution">
    <text evidence="7">The sequence shown here is derived from an EMBL/GenBank/DDBJ whole genome shotgun (WGS) entry which is preliminary data.</text>
</comment>
<comment type="catalytic activity">
    <reaction evidence="6">
        <text>[GlcNAc-(1-&gt;4)-Mur2Ac(oyl-L-Ala-gamma-D-Glu-L-Lys-D-Ala-D-Ala)](n)-di-trans,octa-cis-undecaprenyl diphosphate + beta-D-GlcNAc-(1-&gt;4)-Mur2Ac(oyl-L-Ala-gamma-D-Glu-L-Lys-D-Ala-D-Ala)-di-trans,octa-cis-undecaprenyl diphosphate = [GlcNAc-(1-&gt;4)-Mur2Ac(oyl-L-Ala-gamma-D-Glu-L-Lys-D-Ala-D-Ala)](n+1)-di-trans,octa-cis-undecaprenyl diphosphate + di-trans,octa-cis-undecaprenyl diphosphate + H(+)</text>
        <dbReference type="Rhea" id="RHEA:23708"/>
        <dbReference type="Rhea" id="RHEA-COMP:9602"/>
        <dbReference type="Rhea" id="RHEA-COMP:9603"/>
        <dbReference type="ChEBI" id="CHEBI:15378"/>
        <dbReference type="ChEBI" id="CHEBI:58405"/>
        <dbReference type="ChEBI" id="CHEBI:60033"/>
        <dbReference type="ChEBI" id="CHEBI:78435"/>
        <dbReference type="EC" id="2.4.99.28"/>
    </reaction>
</comment>
<proteinExistence type="inferred from homology"/>
<comment type="subcellular location">
    <subcellularLocation>
        <location evidence="6">Cell membrane</location>
        <topology evidence="6">Multi-pass membrane protein</topology>
    </subcellularLocation>
    <subcellularLocation>
        <location evidence="1">Membrane</location>
        <topology evidence="1">Multi-pass membrane protein</topology>
    </subcellularLocation>
</comment>
<dbReference type="AlphaFoldDB" id="A0A7X2XDB3"/>
<dbReference type="GO" id="GO:0032153">
    <property type="term" value="C:cell division site"/>
    <property type="evidence" value="ECO:0007669"/>
    <property type="project" value="TreeGrafter"/>
</dbReference>
<keyword evidence="4 6" id="KW-1133">Transmembrane helix</keyword>
<comment type="function">
    <text evidence="6">Peptidoglycan polymerase that is essential for cell wall elongation.</text>
</comment>
<evidence type="ECO:0000256" key="2">
    <source>
        <dbReference type="ARBA" id="ARBA00022692"/>
    </source>
</evidence>
<evidence type="ECO:0000313" key="8">
    <source>
        <dbReference type="EMBL" id="MTU02795.1"/>
    </source>
</evidence>
<dbReference type="GO" id="GO:0005886">
    <property type="term" value="C:plasma membrane"/>
    <property type="evidence" value="ECO:0007669"/>
    <property type="project" value="UniProtKB-SubCell"/>
</dbReference>
<dbReference type="EC" id="2.4.99.28" evidence="6"/>
<feature type="transmembrane region" description="Helical" evidence="6">
    <location>
        <begin position="12"/>
        <end position="38"/>
    </location>
</feature>
<dbReference type="GO" id="GO:0051301">
    <property type="term" value="P:cell division"/>
    <property type="evidence" value="ECO:0007669"/>
    <property type="project" value="InterPro"/>
</dbReference>
<dbReference type="PANTHER" id="PTHR30474">
    <property type="entry name" value="CELL CYCLE PROTEIN"/>
    <property type="match status" value="1"/>
</dbReference>
<keyword evidence="6" id="KW-0328">Glycosyltransferase</keyword>
<keyword evidence="6" id="KW-0808">Transferase</keyword>
<evidence type="ECO:0000256" key="6">
    <source>
        <dbReference type="HAMAP-Rule" id="MF_02079"/>
    </source>
</evidence>
<dbReference type="Pfam" id="PF01098">
    <property type="entry name" value="FTSW_RODA_SPOVE"/>
    <property type="match status" value="1"/>
</dbReference>
<feature type="transmembrane region" description="Helical" evidence="6">
    <location>
        <begin position="304"/>
        <end position="326"/>
    </location>
</feature>
<comment type="similarity">
    <text evidence="6">Belongs to the SEDS family. MrdB/RodA subfamily.</text>
</comment>
<dbReference type="RefSeq" id="WP_046430669.1">
    <property type="nucleotide sequence ID" value="NZ_AP025560.1"/>
</dbReference>
<comment type="pathway">
    <text evidence="6">Cell wall biogenesis; peptidoglycan biosynthesis.</text>
</comment>
<dbReference type="NCBIfam" id="TIGR02210">
    <property type="entry name" value="rodA_shape"/>
    <property type="match status" value="1"/>
</dbReference>
<dbReference type="GO" id="GO:0009252">
    <property type="term" value="P:peptidoglycan biosynthetic process"/>
    <property type="evidence" value="ECO:0007669"/>
    <property type="project" value="UniProtKB-UniRule"/>
</dbReference>
<feature type="transmembrane region" description="Helical" evidence="6">
    <location>
        <begin position="184"/>
        <end position="203"/>
    </location>
</feature>
<keyword evidence="6" id="KW-0961">Cell wall biogenesis/degradation</keyword>
<evidence type="ECO:0000313" key="10">
    <source>
        <dbReference type="Proteomes" id="UP000484547"/>
    </source>
</evidence>
<feature type="transmembrane region" description="Helical" evidence="6">
    <location>
        <begin position="50"/>
        <end position="68"/>
    </location>
</feature>
<dbReference type="GO" id="GO:0015648">
    <property type="term" value="F:lipid-linked peptidoglycan transporter activity"/>
    <property type="evidence" value="ECO:0007669"/>
    <property type="project" value="TreeGrafter"/>
</dbReference>
<feature type="transmembrane region" description="Helical" evidence="6">
    <location>
        <begin position="138"/>
        <end position="155"/>
    </location>
</feature>
<keyword evidence="3 6" id="KW-0133">Cell shape</keyword>
<dbReference type="InterPro" id="IPR011923">
    <property type="entry name" value="RodA/MrdB"/>
</dbReference>
<keyword evidence="6" id="KW-0573">Peptidoglycan synthesis</keyword>
<organism evidence="7 10">
    <name type="scientific">Phascolarctobacterium faecium</name>
    <dbReference type="NCBI Taxonomy" id="33025"/>
    <lineage>
        <taxon>Bacteria</taxon>
        <taxon>Bacillati</taxon>
        <taxon>Bacillota</taxon>
        <taxon>Negativicutes</taxon>
        <taxon>Acidaminococcales</taxon>
        <taxon>Acidaminococcaceae</taxon>
        <taxon>Phascolarctobacterium</taxon>
    </lineage>
</organism>
<dbReference type="HAMAP" id="MF_02079">
    <property type="entry name" value="PGT_RodA"/>
    <property type="match status" value="1"/>
</dbReference>
<dbReference type="PANTHER" id="PTHR30474:SF1">
    <property type="entry name" value="PEPTIDOGLYCAN GLYCOSYLTRANSFERASE MRDB"/>
    <property type="match status" value="1"/>
</dbReference>
<dbReference type="Proteomes" id="UP000443070">
    <property type="component" value="Unassembled WGS sequence"/>
</dbReference>
<evidence type="ECO:0000256" key="5">
    <source>
        <dbReference type="ARBA" id="ARBA00023136"/>
    </source>
</evidence>
<gene>
    <name evidence="6 7" type="primary">rodA</name>
    <name evidence="7" type="ORF">GMD11_00070</name>
    <name evidence="8" type="ORF">GMD18_00065</name>
</gene>
<dbReference type="Proteomes" id="UP000484547">
    <property type="component" value="Unassembled WGS sequence"/>
</dbReference>